<dbReference type="RefSeq" id="WP_377337871.1">
    <property type="nucleotide sequence ID" value="NZ_JBHLUE010000008.1"/>
</dbReference>
<sequence length="259" mass="27927">MTELAETIAAWRHSLDAVVGLGESLADRDWDAPTECPDWSVRDVYAHLVGGELWMAAGHPRPERGLAHIAAEPVAARRGRPATEVLEELREVREVRYRQLTDAPPDPDEPAYAAWGQPVPLGMLWLHRAFDLWVHEQDIRRAVARPGNLGSPGARAARALFIAALPAVVAKRAGAPPGSVVRVTVRGPVPLDHSVRVDADGRGRSLPETPDAVTSVLTMGWESFARLACGRIPADRAAAELTGDVDLGRAVLTNLSITP</sequence>
<name>A0ABV6NV68_9ACTN</name>
<evidence type="ECO:0000259" key="1">
    <source>
        <dbReference type="Pfam" id="PF11716"/>
    </source>
</evidence>
<gene>
    <name evidence="2" type="ORF">ACFFHU_11065</name>
</gene>
<dbReference type="Pfam" id="PF11716">
    <property type="entry name" value="MDMPI_N"/>
    <property type="match status" value="1"/>
</dbReference>
<dbReference type="EMBL" id="JBHLUE010000008">
    <property type="protein sequence ID" value="MFC0564672.1"/>
    <property type="molecule type" value="Genomic_DNA"/>
</dbReference>
<comment type="caution">
    <text evidence="2">The sequence shown here is derived from an EMBL/GenBank/DDBJ whole genome shotgun (WGS) entry which is preliminary data.</text>
</comment>
<dbReference type="Proteomes" id="UP001589894">
    <property type="component" value="Unassembled WGS sequence"/>
</dbReference>
<keyword evidence="2" id="KW-0413">Isomerase</keyword>
<evidence type="ECO:0000313" key="3">
    <source>
        <dbReference type="Proteomes" id="UP001589894"/>
    </source>
</evidence>
<reference evidence="2 3" key="1">
    <citation type="submission" date="2024-09" db="EMBL/GenBank/DDBJ databases">
        <authorList>
            <person name="Sun Q."/>
            <person name="Mori K."/>
        </authorList>
    </citation>
    <scope>NUCLEOTIDE SEQUENCE [LARGE SCALE GENOMIC DNA]</scope>
    <source>
        <strain evidence="2 3">TBRC 2205</strain>
    </source>
</reference>
<feature type="domain" description="Mycothiol-dependent maleylpyruvate isomerase metal-binding" evidence="1">
    <location>
        <begin position="11"/>
        <end position="140"/>
    </location>
</feature>
<dbReference type="NCBIfam" id="TIGR03083">
    <property type="entry name" value="maleylpyruvate isomerase family mycothiol-dependent enzyme"/>
    <property type="match status" value="1"/>
</dbReference>
<protein>
    <submittedName>
        <fullName evidence="2">Maleylpyruvate isomerase family mycothiol-dependent enzyme</fullName>
    </submittedName>
</protein>
<dbReference type="InterPro" id="IPR034660">
    <property type="entry name" value="DinB/YfiT-like"/>
</dbReference>
<keyword evidence="3" id="KW-1185">Reference proteome</keyword>
<dbReference type="GO" id="GO:0016853">
    <property type="term" value="F:isomerase activity"/>
    <property type="evidence" value="ECO:0007669"/>
    <property type="project" value="UniProtKB-KW"/>
</dbReference>
<dbReference type="SUPFAM" id="SSF109854">
    <property type="entry name" value="DinB/YfiT-like putative metalloenzymes"/>
    <property type="match status" value="1"/>
</dbReference>
<accession>A0ABV6NV68</accession>
<dbReference type="InterPro" id="IPR017517">
    <property type="entry name" value="Maleyloyr_isom"/>
</dbReference>
<dbReference type="InterPro" id="IPR024344">
    <property type="entry name" value="MDMPI_metal-binding"/>
</dbReference>
<proteinExistence type="predicted"/>
<organism evidence="2 3">
    <name type="scientific">Plantactinospora siamensis</name>
    <dbReference type="NCBI Taxonomy" id="555372"/>
    <lineage>
        <taxon>Bacteria</taxon>
        <taxon>Bacillati</taxon>
        <taxon>Actinomycetota</taxon>
        <taxon>Actinomycetes</taxon>
        <taxon>Micromonosporales</taxon>
        <taxon>Micromonosporaceae</taxon>
        <taxon>Plantactinospora</taxon>
    </lineage>
</organism>
<evidence type="ECO:0000313" key="2">
    <source>
        <dbReference type="EMBL" id="MFC0564672.1"/>
    </source>
</evidence>
<dbReference type="Gene3D" id="1.20.120.450">
    <property type="entry name" value="dinb family like domain"/>
    <property type="match status" value="1"/>
</dbReference>